<dbReference type="Pfam" id="PF02566">
    <property type="entry name" value="OsmC"/>
    <property type="match status" value="1"/>
</dbReference>
<gene>
    <name evidence="1" type="ORF">F0P94_08500</name>
</gene>
<dbReference type="PANTHER" id="PTHR42830:SF2">
    <property type="entry name" value="OSMC_OHR FAMILY PROTEIN"/>
    <property type="match status" value="1"/>
</dbReference>
<name>A0A5N1J2Q9_9BACT</name>
<dbReference type="AlphaFoldDB" id="A0A5N1J2Q9"/>
<proteinExistence type="predicted"/>
<comment type="caution">
    <text evidence="1">The sequence shown here is derived from an EMBL/GenBank/DDBJ whole genome shotgun (WGS) entry which is preliminary data.</text>
</comment>
<dbReference type="PANTHER" id="PTHR42830">
    <property type="entry name" value="OSMOTICALLY INDUCIBLE FAMILY PROTEIN"/>
    <property type="match status" value="1"/>
</dbReference>
<dbReference type="InterPro" id="IPR052707">
    <property type="entry name" value="OsmC_Ohr_Peroxiredoxin"/>
</dbReference>
<organism evidence="1 2">
    <name type="scientific">Adhaeribacter soli</name>
    <dbReference type="NCBI Taxonomy" id="2607655"/>
    <lineage>
        <taxon>Bacteria</taxon>
        <taxon>Pseudomonadati</taxon>
        <taxon>Bacteroidota</taxon>
        <taxon>Cytophagia</taxon>
        <taxon>Cytophagales</taxon>
        <taxon>Hymenobacteraceae</taxon>
        <taxon>Adhaeribacter</taxon>
    </lineage>
</organism>
<dbReference type="InterPro" id="IPR036102">
    <property type="entry name" value="OsmC/Ohrsf"/>
</dbReference>
<protein>
    <submittedName>
        <fullName evidence="1">OsmC family peroxiredoxin</fullName>
    </submittedName>
</protein>
<sequence length="161" mass="17415">MKEHAYEINLEWTGNTGAGTSGYRTYKRNYLVSGNGKAMQIPGSSDPAFLGDATRFNPEDLLVSALSACHMLWYLHLCAVNKVVVTACSDKATGLMEEAENGSGKFKEVVLNPVVTVADETMRATAATLHEEANKMCFIANSCNFKVSHNATTLVSSDQKS</sequence>
<dbReference type="SUPFAM" id="SSF82784">
    <property type="entry name" value="OsmC-like"/>
    <property type="match status" value="1"/>
</dbReference>
<dbReference type="Proteomes" id="UP000326570">
    <property type="component" value="Unassembled WGS sequence"/>
</dbReference>
<dbReference type="EMBL" id="VTWT01000004">
    <property type="protein sequence ID" value="KAA9338823.1"/>
    <property type="molecule type" value="Genomic_DNA"/>
</dbReference>
<evidence type="ECO:0000313" key="2">
    <source>
        <dbReference type="Proteomes" id="UP000326570"/>
    </source>
</evidence>
<keyword evidence="2" id="KW-1185">Reference proteome</keyword>
<reference evidence="1 2" key="1">
    <citation type="submission" date="2019-09" db="EMBL/GenBank/DDBJ databases">
        <title>Genome sequence of Adhaeribacter sp. M2.</title>
        <authorList>
            <person name="Srinivasan S."/>
        </authorList>
    </citation>
    <scope>NUCLEOTIDE SEQUENCE [LARGE SCALE GENOMIC DNA]</scope>
    <source>
        <strain evidence="1 2">M2</strain>
    </source>
</reference>
<dbReference type="Gene3D" id="3.30.300.20">
    <property type="match status" value="1"/>
</dbReference>
<accession>A0A5N1J2Q9</accession>
<evidence type="ECO:0000313" key="1">
    <source>
        <dbReference type="EMBL" id="KAA9338823.1"/>
    </source>
</evidence>
<dbReference type="RefSeq" id="WP_150903456.1">
    <property type="nucleotide sequence ID" value="NZ_VTWT01000004.1"/>
</dbReference>
<dbReference type="InterPro" id="IPR003718">
    <property type="entry name" value="OsmC/Ohr_fam"/>
</dbReference>
<dbReference type="InterPro" id="IPR015946">
    <property type="entry name" value="KH_dom-like_a/b"/>
</dbReference>